<protein>
    <recommendedName>
        <fullName evidence="9">Tyrosine recombinase XerC</fullName>
    </recommendedName>
</protein>
<comment type="subunit">
    <text evidence="9">Forms a cyclic heterotetrameric complex composed of two molecules of XerC and two molecules of XerD.</text>
</comment>
<evidence type="ECO:0000256" key="7">
    <source>
        <dbReference type="ARBA" id="ARBA00023172"/>
    </source>
</evidence>
<evidence type="ECO:0000256" key="9">
    <source>
        <dbReference type="HAMAP-Rule" id="MF_01808"/>
    </source>
</evidence>
<evidence type="ECO:0000256" key="6">
    <source>
        <dbReference type="ARBA" id="ARBA00023125"/>
    </source>
</evidence>
<evidence type="ECO:0000256" key="2">
    <source>
        <dbReference type="ARBA" id="ARBA00022490"/>
    </source>
</evidence>
<feature type="domain" description="Tyr recombinase" evidence="10">
    <location>
        <begin position="109"/>
        <end position="292"/>
    </location>
</feature>
<name>A0A316R694_9BACT</name>
<dbReference type="RefSeq" id="WP_022390637.1">
    <property type="nucleotide sequence ID" value="NZ_CAUAJF010000027.1"/>
</dbReference>
<evidence type="ECO:0000256" key="8">
    <source>
        <dbReference type="ARBA" id="ARBA00023306"/>
    </source>
</evidence>
<dbReference type="PROSITE" id="PS51898">
    <property type="entry name" value="TYR_RECOMBINASE"/>
    <property type="match status" value="1"/>
</dbReference>
<dbReference type="InterPro" id="IPR010998">
    <property type="entry name" value="Integrase_recombinase_N"/>
</dbReference>
<evidence type="ECO:0000259" key="10">
    <source>
        <dbReference type="PROSITE" id="PS51898"/>
    </source>
</evidence>
<evidence type="ECO:0000256" key="4">
    <source>
        <dbReference type="ARBA" id="ARBA00022829"/>
    </source>
</evidence>
<evidence type="ECO:0000256" key="1">
    <source>
        <dbReference type="ARBA" id="ARBA00004496"/>
    </source>
</evidence>
<sequence length="303" mass="35229">MILTERDLMKKYLSYLKLERGLSQNTVEGYRNDVYKLLLYIGTENLTREVLQKVDIQQFICGLQDIGIHPRSQARILSGLKSFYKFLCLEDYISVNPVESIEGPKIGLHLPEVLSVEEVNRMVDSFDMSLPESQRNKAIIEVLYGCGLRVSELINLKMSRIYEKEEFIIVEGKGDKQRLVPISRIALHEIEKYKKDRMLLNVKKGDEDILFLNRRGGRLSRVMIFYVIRNQCEICGIHKKISPHTLRHSFATHLLEGGANLRAIQQMLGHESITTTEIYVHLDKEFIKSEILNHHPRNMKFRT</sequence>
<dbReference type="GO" id="GO:0009037">
    <property type="term" value="F:tyrosine-based site-specific recombinase activity"/>
    <property type="evidence" value="ECO:0007669"/>
    <property type="project" value="UniProtKB-UniRule"/>
</dbReference>
<feature type="active site" evidence="9">
    <location>
        <position position="270"/>
    </location>
</feature>
<dbReference type="NCBIfam" id="NF040815">
    <property type="entry name" value="recomb_XerA_Arch"/>
    <property type="match status" value="1"/>
</dbReference>
<dbReference type="InterPro" id="IPR050090">
    <property type="entry name" value="Tyrosine_recombinase_XerCD"/>
</dbReference>
<keyword evidence="7 9" id="KW-0233">DNA recombination</keyword>
<dbReference type="InterPro" id="IPR023009">
    <property type="entry name" value="Tyrosine_recombinase_XerC/XerD"/>
</dbReference>
<dbReference type="CDD" id="cd00798">
    <property type="entry name" value="INT_XerDC_C"/>
    <property type="match status" value="1"/>
</dbReference>
<keyword evidence="4 9" id="KW-0159">Chromosome partition</keyword>
<dbReference type="AlphaFoldDB" id="A0A316R694"/>
<feature type="active site" evidence="9">
    <location>
        <position position="173"/>
    </location>
</feature>
<dbReference type="GO" id="GO:0006313">
    <property type="term" value="P:DNA transposition"/>
    <property type="evidence" value="ECO:0007669"/>
    <property type="project" value="UniProtKB-UniRule"/>
</dbReference>
<dbReference type="InterPro" id="IPR011010">
    <property type="entry name" value="DNA_brk_join_enz"/>
</dbReference>
<dbReference type="Gene3D" id="1.10.150.130">
    <property type="match status" value="1"/>
</dbReference>
<dbReference type="PROSITE" id="PS51900">
    <property type="entry name" value="CB"/>
    <property type="match status" value="1"/>
</dbReference>
<dbReference type="Gene3D" id="1.10.443.10">
    <property type="entry name" value="Intergrase catalytic core"/>
    <property type="match status" value="1"/>
</dbReference>
<reference evidence="12 13" key="1">
    <citation type="journal article" date="2018" name="Nat. Biotechnol.">
        <title>A standardized bacterial taxonomy based on genome phylogeny substantially revises the tree of life.</title>
        <authorList>
            <person name="Parks D.H."/>
            <person name="Chuvochina M."/>
            <person name="Waite D.W."/>
            <person name="Rinke C."/>
            <person name="Skarshewski A."/>
            <person name="Chaumeil P.A."/>
            <person name="Hugenholtz P."/>
        </authorList>
    </citation>
    <scope>NUCLEOTIDE SEQUENCE [LARGE SCALE GENOMIC DNA]</scope>
    <source>
        <strain evidence="12">UBA11482</strain>
    </source>
</reference>
<evidence type="ECO:0000256" key="5">
    <source>
        <dbReference type="ARBA" id="ARBA00022908"/>
    </source>
</evidence>
<dbReference type="GO" id="GO:0003677">
    <property type="term" value="F:DNA binding"/>
    <property type="evidence" value="ECO:0007669"/>
    <property type="project" value="UniProtKB-UniRule"/>
</dbReference>
<dbReference type="Pfam" id="PF02899">
    <property type="entry name" value="Phage_int_SAM_1"/>
    <property type="match status" value="1"/>
</dbReference>
<comment type="similarity">
    <text evidence="9">Belongs to the 'phage' integrase family. XerC subfamily.</text>
</comment>
<dbReference type="HAMAP" id="MF_01808">
    <property type="entry name" value="Recomb_XerC_XerD"/>
    <property type="match status" value="1"/>
</dbReference>
<organism evidence="12 13">
    <name type="scientific">Coprobacter fastidiosus</name>
    <dbReference type="NCBI Taxonomy" id="1099853"/>
    <lineage>
        <taxon>Bacteria</taxon>
        <taxon>Pseudomonadati</taxon>
        <taxon>Bacteroidota</taxon>
        <taxon>Bacteroidia</taxon>
        <taxon>Bacteroidales</taxon>
        <taxon>Barnesiellaceae</taxon>
        <taxon>Coprobacter</taxon>
    </lineage>
</organism>
<dbReference type="InterPro" id="IPR044068">
    <property type="entry name" value="CB"/>
</dbReference>
<dbReference type="SUPFAM" id="SSF56349">
    <property type="entry name" value="DNA breaking-rejoining enzymes"/>
    <property type="match status" value="1"/>
</dbReference>
<dbReference type="Pfam" id="PF00589">
    <property type="entry name" value="Phage_integrase"/>
    <property type="match status" value="1"/>
</dbReference>
<keyword evidence="8 9" id="KW-0131">Cell cycle</keyword>
<dbReference type="InterPro" id="IPR013762">
    <property type="entry name" value="Integrase-like_cat_sf"/>
</dbReference>
<dbReference type="PANTHER" id="PTHR30349">
    <property type="entry name" value="PHAGE INTEGRASE-RELATED"/>
    <property type="match status" value="1"/>
</dbReference>
<evidence type="ECO:0000259" key="11">
    <source>
        <dbReference type="PROSITE" id="PS51900"/>
    </source>
</evidence>
<dbReference type="NCBIfam" id="NF001399">
    <property type="entry name" value="PRK00283.1"/>
    <property type="match status" value="1"/>
</dbReference>
<comment type="function">
    <text evidence="9">Site-specific tyrosine recombinase, which acts by catalyzing the cutting and rejoining of the recombining DNA molecules. The XerC-XerD complex is essential to convert dimers of the bacterial chromosome into monomers to permit their segregation at cell division. It also contributes to the segregational stability of plasmids.</text>
</comment>
<dbReference type="GO" id="GO:0007059">
    <property type="term" value="P:chromosome segregation"/>
    <property type="evidence" value="ECO:0007669"/>
    <property type="project" value="UniProtKB-UniRule"/>
</dbReference>
<evidence type="ECO:0000313" key="12">
    <source>
        <dbReference type="EMBL" id="HBJ08793.1"/>
    </source>
</evidence>
<dbReference type="EMBL" id="DNWC01000093">
    <property type="protein sequence ID" value="HBJ08793.1"/>
    <property type="molecule type" value="Genomic_DNA"/>
</dbReference>
<evidence type="ECO:0000313" key="13">
    <source>
        <dbReference type="Proteomes" id="UP000262954"/>
    </source>
</evidence>
<evidence type="ECO:0000256" key="3">
    <source>
        <dbReference type="ARBA" id="ARBA00022618"/>
    </source>
</evidence>
<keyword evidence="2 9" id="KW-0963">Cytoplasm</keyword>
<dbReference type="InterPro" id="IPR004107">
    <property type="entry name" value="Integrase_SAM-like_N"/>
</dbReference>
<dbReference type="InterPro" id="IPR002104">
    <property type="entry name" value="Integrase_catalytic"/>
</dbReference>
<keyword evidence="3 9" id="KW-0132">Cell division</keyword>
<dbReference type="Proteomes" id="UP000262954">
    <property type="component" value="Unassembled WGS sequence"/>
</dbReference>
<feature type="domain" description="Core-binding (CB)" evidence="11">
    <location>
        <begin position="3"/>
        <end position="88"/>
    </location>
</feature>
<feature type="active site" evidence="9">
    <location>
        <position position="247"/>
    </location>
</feature>
<comment type="subcellular location">
    <subcellularLocation>
        <location evidence="1 9">Cytoplasm</location>
    </subcellularLocation>
</comment>
<feature type="active site" evidence="9">
    <location>
        <position position="244"/>
    </location>
</feature>
<dbReference type="GO" id="GO:0005737">
    <property type="term" value="C:cytoplasm"/>
    <property type="evidence" value="ECO:0007669"/>
    <property type="project" value="UniProtKB-SubCell"/>
</dbReference>
<accession>A0A316R694</accession>
<dbReference type="GO" id="GO:0051301">
    <property type="term" value="P:cell division"/>
    <property type="evidence" value="ECO:0007669"/>
    <property type="project" value="UniProtKB-KW"/>
</dbReference>
<proteinExistence type="inferred from homology"/>
<gene>
    <name evidence="9" type="primary">xerC</name>
    <name evidence="12" type="ORF">DDY73_07275</name>
</gene>
<dbReference type="PANTHER" id="PTHR30349:SF81">
    <property type="entry name" value="TYROSINE RECOMBINASE XERC"/>
    <property type="match status" value="1"/>
</dbReference>
<keyword evidence="5 9" id="KW-0229">DNA integration</keyword>
<feature type="active site" evidence="9">
    <location>
        <position position="149"/>
    </location>
</feature>
<keyword evidence="6 9" id="KW-0238">DNA-binding</keyword>
<feature type="active site" description="O-(3'-phospho-DNA)-tyrosine intermediate" evidence="9">
    <location>
        <position position="279"/>
    </location>
</feature>
<comment type="caution">
    <text evidence="12">The sequence shown here is derived from an EMBL/GenBank/DDBJ whole genome shotgun (WGS) entry which is preliminary data.</text>
</comment>